<evidence type="ECO:0000259" key="4">
    <source>
        <dbReference type="PROSITE" id="PS01124"/>
    </source>
</evidence>
<evidence type="ECO:0000313" key="5">
    <source>
        <dbReference type="EMBL" id="CAG7607765.1"/>
    </source>
</evidence>
<accession>A0A916NVI5</accession>
<keyword evidence="1" id="KW-0805">Transcription regulation</keyword>
<gene>
    <name evidence="5" type="primary">araC_4</name>
    <name evidence="5" type="ORF">PAESOLCIP111_00993</name>
</gene>
<dbReference type="EMBL" id="CAJVAS010000003">
    <property type="protein sequence ID" value="CAG7607765.1"/>
    <property type="molecule type" value="Genomic_DNA"/>
</dbReference>
<dbReference type="InterPro" id="IPR018062">
    <property type="entry name" value="HTH_AraC-typ_CS"/>
</dbReference>
<dbReference type="Pfam" id="PF02311">
    <property type="entry name" value="AraC_binding"/>
    <property type="match status" value="1"/>
</dbReference>
<keyword evidence="3" id="KW-0804">Transcription</keyword>
<dbReference type="GO" id="GO:0043565">
    <property type="term" value="F:sequence-specific DNA binding"/>
    <property type="evidence" value="ECO:0007669"/>
    <property type="project" value="InterPro"/>
</dbReference>
<dbReference type="GO" id="GO:0003700">
    <property type="term" value="F:DNA-binding transcription factor activity"/>
    <property type="evidence" value="ECO:0007669"/>
    <property type="project" value="InterPro"/>
</dbReference>
<evidence type="ECO:0000256" key="2">
    <source>
        <dbReference type="ARBA" id="ARBA00023125"/>
    </source>
</evidence>
<dbReference type="Proteomes" id="UP000693672">
    <property type="component" value="Unassembled WGS sequence"/>
</dbReference>
<dbReference type="PANTHER" id="PTHR43280:SF2">
    <property type="entry name" value="HTH-TYPE TRANSCRIPTIONAL REGULATOR EXSA"/>
    <property type="match status" value="1"/>
</dbReference>
<keyword evidence="6" id="KW-1185">Reference proteome</keyword>
<dbReference type="InterPro" id="IPR003313">
    <property type="entry name" value="AraC-bd"/>
</dbReference>
<name>A0A916NVI5_9BACL</name>
<dbReference type="InterPro" id="IPR018060">
    <property type="entry name" value="HTH_AraC"/>
</dbReference>
<comment type="caution">
    <text evidence="5">The sequence shown here is derived from an EMBL/GenBank/DDBJ whole genome shotgun (WGS) entry which is preliminary data.</text>
</comment>
<feature type="domain" description="HTH araC/xylS-type" evidence="4">
    <location>
        <begin position="173"/>
        <end position="271"/>
    </location>
</feature>
<evidence type="ECO:0000313" key="6">
    <source>
        <dbReference type="Proteomes" id="UP000693672"/>
    </source>
</evidence>
<sequence>MEMKHGPIYHFPSANGELPITISLIGINYCHSNYINVRNQSRITVIGYVLTGQGRITLDNRTLRPQPGDVFLLPRGRDHQVCADPESAEPWSYIWFNIAGDLAVQLLRSYKLYDSGLVSSAAVEPLFQKAIQLAQSENAREMLNVLPVLFHQIVIRLSNMVHNRNNAYSAQVEKIKQYLDNAIQHSFDSDQLCRQIGLSYKQINRLFKQESGTTVYNYVLIRKLDSAKIMLLDTELTVNEICYRLGYADPQYFSNLFKKKTGMSPSSYRTLHRDKSRS</sequence>
<dbReference type="SMART" id="SM00342">
    <property type="entry name" value="HTH_ARAC"/>
    <property type="match status" value="1"/>
</dbReference>
<dbReference type="PANTHER" id="PTHR43280">
    <property type="entry name" value="ARAC-FAMILY TRANSCRIPTIONAL REGULATOR"/>
    <property type="match status" value="1"/>
</dbReference>
<dbReference type="AlphaFoldDB" id="A0A916NVI5"/>
<organism evidence="5 6">
    <name type="scientific">Paenibacillus solanacearum</name>
    <dbReference type="NCBI Taxonomy" id="2048548"/>
    <lineage>
        <taxon>Bacteria</taxon>
        <taxon>Bacillati</taxon>
        <taxon>Bacillota</taxon>
        <taxon>Bacilli</taxon>
        <taxon>Bacillales</taxon>
        <taxon>Paenibacillaceae</taxon>
        <taxon>Paenibacillus</taxon>
    </lineage>
</organism>
<evidence type="ECO:0000256" key="1">
    <source>
        <dbReference type="ARBA" id="ARBA00023015"/>
    </source>
</evidence>
<reference evidence="5" key="1">
    <citation type="submission" date="2021-06" db="EMBL/GenBank/DDBJ databases">
        <authorList>
            <person name="Criscuolo A."/>
        </authorList>
    </citation>
    <scope>NUCLEOTIDE SEQUENCE</scope>
    <source>
        <strain evidence="5">CIP111600</strain>
    </source>
</reference>
<proteinExistence type="predicted"/>
<dbReference type="PROSITE" id="PS00041">
    <property type="entry name" value="HTH_ARAC_FAMILY_1"/>
    <property type="match status" value="1"/>
</dbReference>
<dbReference type="PROSITE" id="PS01124">
    <property type="entry name" value="HTH_ARAC_FAMILY_2"/>
    <property type="match status" value="1"/>
</dbReference>
<dbReference type="Pfam" id="PF12833">
    <property type="entry name" value="HTH_18"/>
    <property type="match status" value="1"/>
</dbReference>
<protein>
    <submittedName>
        <fullName evidence="5">Arabinose operon regulatory protein</fullName>
    </submittedName>
</protein>
<keyword evidence="2" id="KW-0238">DNA-binding</keyword>
<evidence type="ECO:0000256" key="3">
    <source>
        <dbReference type="ARBA" id="ARBA00023163"/>
    </source>
</evidence>